<feature type="chain" id="PRO_5004559403" evidence="1">
    <location>
        <begin position="18"/>
        <end position="458"/>
    </location>
</feature>
<protein>
    <submittedName>
        <fullName evidence="2">Uncharacterized protein</fullName>
    </submittedName>
</protein>
<evidence type="ECO:0000313" key="3">
    <source>
        <dbReference type="Proteomes" id="UP000014978"/>
    </source>
</evidence>
<dbReference type="Proteomes" id="UP000014978">
    <property type="component" value="Unassembled WGS sequence"/>
</dbReference>
<dbReference type="EMBL" id="ATCN01001044">
    <property type="protein sequence ID" value="EPR78099.1"/>
    <property type="molecule type" value="Genomic_DNA"/>
</dbReference>
<proteinExistence type="predicted"/>
<dbReference type="HOGENOM" id="CLU_597400_0_0_1"/>
<keyword evidence="1" id="KW-0732">Signal</keyword>
<dbReference type="OMA" id="VISIYCE"/>
<gene>
    <name evidence="2" type="ORF">SLOPH_2281</name>
</gene>
<accession>S7XGD5</accession>
<keyword evidence="3" id="KW-1185">Reference proteome</keyword>
<reference evidence="3" key="1">
    <citation type="journal article" date="2013" name="PLoS Genet.">
        <title>The genome of Spraguea lophii and the basis of host-microsporidian interactions.</title>
        <authorList>
            <person name="Campbell S.E."/>
            <person name="Williams T.A."/>
            <person name="Yousuf A."/>
            <person name="Soanes D.M."/>
            <person name="Paszkiewicz K.H."/>
            <person name="Williams B.A.P."/>
        </authorList>
    </citation>
    <scope>NUCLEOTIDE SEQUENCE [LARGE SCALE GENOMIC DNA]</scope>
    <source>
        <strain evidence="3">42_110</strain>
    </source>
</reference>
<evidence type="ECO:0000313" key="2">
    <source>
        <dbReference type="EMBL" id="EPR78099.1"/>
    </source>
</evidence>
<organism evidence="2 3">
    <name type="scientific">Spraguea lophii (strain 42_110)</name>
    <name type="common">Microsporidian parasite</name>
    <dbReference type="NCBI Taxonomy" id="1358809"/>
    <lineage>
        <taxon>Eukaryota</taxon>
        <taxon>Fungi</taxon>
        <taxon>Fungi incertae sedis</taxon>
        <taxon>Microsporidia</taxon>
        <taxon>Spragueidae</taxon>
        <taxon>Spraguea</taxon>
    </lineage>
</organism>
<dbReference type="VEuPathDB" id="MicrosporidiaDB:SLOPH_2281"/>
<dbReference type="AlphaFoldDB" id="S7XGD5"/>
<comment type="caution">
    <text evidence="2">The sequence shown here is derived from an EMBL/GenBank/DDBJ whole genome shotgun (WGS) entry which is preliminary data.</text>
</comment>
<evidence type="ECO:0000256" key="1">
    <source>
        <dbReference type="SAM" id="SignalP"/>
    </source>
</evidence>
<feature type="signal peptide" evidence="1">
    <location>
        <begin position="1"/>
        <end position="17"/>
    </location>
</feature>
<dbReference type="InParanoid" id="S7XGD5"/>
<sequence length="458" mass="51995">MLQILLILYLKYYKCIGFNSEYNGNNPLTKQSRPRIGFKRDDSGTQYKLQNNVNLKPSDTLGTTTNSYLHNFKSAFNKFKNQSSPLKTATPFKPQYQPSTSNKGITPLVNPSDNFKFFDNIQDDDISIPPKALINVVSPPIDEIVTAIKNASIQIYETIDDQSDKTIDNIWKNVKTITLAECMELETVIINNNDQIVRGLEIIFQTAKNDVTVIEAEVTANTIAKIISKFSDILSDLVLDIRNLFSSYESDVKIAIEKSFTSLLSELSTTINDETNAFYIRLEKIINDHTNTKSIYSQLVYPKISVFTDIVDLTNNNLNDEIAKLTDTLRDSINDLINQSTITEVDWIKIIMDDNDKDFIDKAFNLSRDTILVEIEKLLKFITKINIDNISDIVMNTNNNLQGEIIKVVEAMNTSMDNDFNRITKIEKQSLATAIFNRNSSIIQQYIPCLTLDVPCLL</sequence>
<name>S7XGD5_SPRLO</name>